<dbReference type="EMBL" id="KQ105500">
    <property type="protein sequence ID" value="KMS86750.1"/>
    <property type="molecule type" value="Genomic_DNA"/>
</dbReference>
<dbReference type="AlphaFoldDB" id="A0A0J8D9A3"/>
<name>A0A0J8D9A3_BETVV</name>
<sequence length="86" mass="9676">FNFNAFDFDLLRAVQVEAAMLWCHIRLILPGFGVEVWIGIMGDGRQDSNSCDPTAGWIDVGRDSLMKNLPITNGAQDTRHQDPDRE</sequence>
<proteinExistence type="predicted"/>
<evidence type="ECO:0000313" key="1">
    <source>
        <dbReference type="EMBL" id="KMS86750.1"/>
    </source>
</evidence>
<reference evidence="1 2" key="1">
    <citation type="journal article" date="2014" name="Nature">
        <title>The genome of the recently domesticated crop plant sugar beet (Beta vulgaris).</title>
        <authorList>
            <person name="Dohm J.C."/>
            <person name="Minoche A.E."/>
            <person name="Holtgrawe D."/>
            <person name="Capella-Gutierrez S."/>
            <person name="Zakrzewski F."/>
            <person name="Tafer H."/>
            <person name="Rupp O."/>
            <person name="Sorensen T.R."/>
            <person name="Stracke R."/>
            <person name="Reinhardt R."/>
            <person name="Goesmann A."/>
            <person name="Kraft T."/>
            <person name="Schulz B."/>
            <person name="Stadler P.F."/>
            <person name="Schmidt T."/>
            <person name="Gabaldon T."/>
            <person name="Lehrach H."/>
            <person name="Weisshaar B."/>
            <person name="Himmelbauer H."/>
        </authorList>
    </citation>
    <scope>NUCLEOTIDE SEQUENCE [LARGE SCALE GENOMIC DNA]</scope>
    <source>
        <tissue evidence="1">Taproot</tissue>
    </source>
</reference>
<dbReference type="Proteomes" id="UP000035740">
    <property type="component" value="Unassembled WGS sequence"/>
</dbReference>
<gene>
    <name evidence="1" type="ORF">BVRB_033650</name>
</gene>
<feature type="non-terminal residue" evidence="1">
    <location>
        <position position="1"/>
    </location>
</feature>
<dbReference type="Gramene" id="KMS86750">
    <property type="protein sequence ID" value="KMS86750"/>
    <property type="gene ID" value="BVRB_033650"/>
</dbReference>
<organism evidence="1 2">
    <name type="scientific">Beta vulgaris subsp. vulgaris</name>
    <name type="common">Beet</name>
    <dbReference type="NCBI Taxonomy" id="3555"/>
    <lineage>
        <taxon>Eukaryota</taxon>
        <taxon>Viridiplantae</taxon>
        <taxon>Streptophyta</taxon>
        <taxon>Embryophyta</taxon>
        <taxon>Tracheophyta</taxon>
        <taxon>Spermatophyta</taxon>
        <taxon>Magnoliopsida</taxon>
        <taxon>eudicotyledons</taxon>
        <taxon>Gunneridae</taxon>
        <taxon>Pentapetalae</taxon>
        <taxon>Caryophyllales</taxon>
        <taxon>Chenopodiaceae</taxon>
        <taxon>Betoideae</taxon>
        <taxon>Beta</taxon>
    </lineage>
</organism>
<evidence type="ECO:0000313" key="2">
    <source>
        <dbReference type="Proteomes" id="UP000035740"/>
    </source>
</evidence>
<keyword evidence="2" id="KW-1185">Reference proteome</keyword>
<accession>A0A0J8D9A3</accession>
<protein>
    <submittedName>
        <fullName evidence="1">Uncharacterized protein</fullName>
    </submittedName>
</protein>